<dbReference type="CDD" id="cd04301">
    <property type="entry name" value="NAT_SF"/>
    <property type="match status" value="1"/>
</dbReference>
<dbReference type="SUPFAM" id="SSF55729">
    <property type="entry name" value="Acyl-CoA N-acyltransferases (Nat)"/>
    <property type="match status" value="1"/>
</dbReference>
<dbReference type="EMBL" id="JACNLL010000047">
    <property type="protein sequence ID" value="MBC8199333.1"/>
    <property type="molecule type" value="Genomic_DNA"/>
</dbReference>
<dbReference type="PANTHER" id="PTHR43626">
    <property type="entry name" value="ACYL-COA N-ACYLTRANSFERASE"/>
    <property type="match status" value="1"/>
</dbReference>
<accession>A0A8J6TBR7</accession>
<dbReference type="Gene3D" id="3.40.630.30">
    <property type="match status" value="1"/>
</dbReference>
<dbReference type="Proteomes" id="UP000603545">
    <property type="component" value="Unassembled WGS sequence"/>
</dbReference>
<dbReference type="PROSITE" id="PS51186">
    <property type="entry name" value="GNAT"/>
    <property type="match status" value="1"/>
</dbReference>
<evidence type="ECO:0000256" key="1">
    <source>
        <dbReference type="ARBA" id="ARBA00022679"/>
    </source>
</evidence>
<dbReference type="InterPro" id="IPR045039">
    <property type="entry name" value="NSI-like"/>
</dbReference>
<proteinExistence type="predicted"/>
<organism evidence="4 5">
    <name type="scientific">Candidatus Desulfaltia bathyphila</name>
    <dbReference type="NCBI Taxonomy" id="2841697"/>
    <lineage>
        <taxon>Bacteria</taxon>
        <taxon>Pseudomonadati</taxon>
        <taxon>Thermodesulfobacteriota</taxon>
        <taxon>Desulfobacteria</taxon>
        <taxon>Desulfobacterales</taxon>
        <taxon>Desulfobacterales incertae sedis</taxon>
        <taxon>Candidatus Desulfaltia</taxon>
    </lineage>
</organism>
<dbReference type="GO" id="GO:0008080">
    <property type="term" value="F:N-acetyltransferase activity"/>
    <property type="evidence" value="ECO:0007669"/>
    <property type="project" value="InterPro"/>
</dbReference>
<evidence type="ECO:0000256" key="2">
    <source>
        <dbReference type="ARBA" id="ARBA00023315"/>
    </source>
</evidence>
<dbReference type="PANTHER" id="PTHR43626:SF4">
    <property type="entry name" value="GCN5-RELATED N-ACETYLTRANSFERASE 2, CHLOROPLASTIC"/>
    <property type="match status" value="1"/>
</dbReference>
<dbReference type="GO" id="GO:0005737">
    <property type="term" value="C:cytoplasm"/>
    <property type="evidence" value="ECO:0007669"/>
    <property type="project" value="TreeGrafter"/>
</dbReference>
<reference evidence="4 5" key="1">
    <citation type="submission" date="2020-08" db="EMBL/GenBank/DDBJ databases">
        <title>Bridging the membrane lipid divide: bacteria of the FCB group superphylum have the potential to synthesize archaeal ether lipids.</title>
        <authorList>
            <person name="Villanueva L."/>
            <person name="Von Meijenfeldt F.A.B."/>
            <person name="Westbye A.B."/>
            <person name="Yadav S."/>
            <person name="Hopmans E.C."/>
            <person name="Dutilh B.E."/>
            <person name="Sinninghe Damste J.S."/>
        </authorList>
    </citation>
    <scope>NUCLEOTIDE SEQUENCE [LARGE SCALE GENOMIC DNA]</scope>
    <source>
        <strain evidence="4">NIOZ-UU82</strain>
    </source>
</reference>
<feature type="domain" description="N-acetyltransferase" evidence="3">
    <location>
        <begin position="1"/>
        <end position="152"/>
    </location>
</feature>
<dbReference type="AlphaFoldDB" id="A0A8J6TBR7"/>
<keyword evidence="1" id="KW-0808">Transferase</keyword>
<comment type="caution">
    <text evidence="4">The sequence shown here is derived from an EMBL/GenBank/DDBJ whole genome shotgun (WGS) entry which is preliminary data.</text>
</comment>
<dbReference type="InterPro" id="IPR016181">
    <property type="entry name" value="Acyl_CoA_acyltransferase"/>
</dbReference>
<evidence type="ECO:0000313" key="4">
    <source>
        <dbReference type="EMBL" id="MBC8199333.1"/>
    </source>
</evidence>
<dbReference type="InterPro" id="IPR000182">
    <property type="entry name" value="GNAT_dom"/>
</dbReference>
<evidence type="ECO:0000259" key="3">
    <source>
        <dbReference type="PROSITE" id="PS51186"/>
    </source>
</evidence>
<sequence>MIRKAKIDDIKAIHRLLNEYGKKGELLSRPLSELYDHLRDFSVYVDNQENKVLGCCALQFCWEDLAEIRSLAVQPEHTGKNIGSTLTEAALSEAKSYNMKKVFTLTYQPEFFKKYGFVEIERSKLPLKIWGDCLLCIKFPDCDEIAMMKDID</sequence>
<dbReference type="NCBIfam" id="NF005840">
    <property type="entry name" value="PRK07757.1"/>
    <property type="match status" value="1"/>
</dbReference>
<protein>
    <submittedName>
        <fullName evidence="4">N-acetyltransferase</fullName>
    </submittedName>
</protein>
<name>A0A8J6TBR7_9BACT</name>
<evidence type="ECO:0000313" key="5">
    <source>
        <dbReference type="Proteomes" id="UP000603545"/>
    </source>
</evidence>
<dbReference type="Pfam" id="PF00583">
    <property type="entry name" value="Acetyltransf_1"/>
    <property type="match status" value="1"/>
</dbReference>
<keyword evidence="2" id="KW-0012">Acyltransferase</keyword>
<gene>
    <name evidence="4" type="ORF">H8E80_04715</name>
</gene>